<proteinExistence type="predicted"/>
<evidence type="ECO:0000313" key="2">
    <source>
        <dbReference type="Proteomes" id="UP000321832"/>
    </source>
</evidence>
<dbReference type="Proteomes" id="UP000321832">
    <property type="component" value="Unassembled WGS sequence"/>
</dbReference>
<comment type="caution">
    <text evidence="1">The sequence shown here is derived from an EMBL/GenBank/DDBJ whole genome shotgun (WGS) entry which is preliminary data.</text>
</comment>
<keyword evidence="2" id="KW-1185">Reference proteome</keyword>
<dbReference type="Gene3D" id="3.40.50.1110">
    <property type="entry name" value="SGNH hydrolase"/>
    <property type="match status" value="1"/>
</dbReference>
<dbReference type="InterPro" id="IPR036514">
    <property type="entry name" value="SGNH_hydro_sf"/>
</dbReference>
<evidence type="ECO:0000313" key="1">
    <source>
        <dbReference type="EMBL" id="TXC66818.1"/>
    </source>
</evidence>
<dbReference type="EMBL" id="VOPW01000001">
    <property type="protein sequence ID" value="TXC66818.1"/>
    <property type="molecule type" value="Genomic_DNA"/>
</dbReference>
<dbReference type="GO" id="GO:0016788">
    <property type="term" value="F:hydrolase activity, acting on ester bonds"/>
    <property type="evidence" value="ECO:0007669"/>
    <property type="project" value="UniProtKB-ARBA"/>
</dbReference>
<gene>
    <name evidence="1" type="ORF">FSC37_16445</name>
</gene>
<accession>A0A5C6U535</accession>
<organism evidence="1 2">
    <name type="scientific">Piscinibacter aquaticus</name>
    <dbReference type="NCBI Taxonomy" id="392597"/>
    <lineage>
        <taxon>Bacteria</taxon>
        <taxon>Pseudomonadati</taxon>
        <taxon>Pseudomonadota</taxon>
        <taxon>Betaproteobacteria</taxon>
        <taxon>Burkholderiales</taxon>
        <taxon>Sphaerotilaceae</taxon>
        <taxon>Piscinibacter</taxon>
    </lineage>
</organism>
<protein>
    <submittedName>
        <fullName evidence="1">Lipase</fullName>
    </submittedName>
</protein>
<reference evidence="1 2" key="1">
    <citation type="submission" date="2019-08" db="EMBL/GenBank/DDBJ databases">
        <authorList>
            <person name="Khan S.A."/>
            <person name="Jeon C.O."/>
            <person name="Jeong S.E."/>
        </authorList>
    </citation>
    <scope>NUCLEOTIDE SEQUENCE [LARGE SCALE GENOMIC DNA]</scope>
    <source>
        <strain evidence="2">IMCC1728</strain>
    </source>
</reference>
<sequence>MGFNKQSVKCPAALQSNVPAIQRSCTAYGQGGARVTNENGIGRDPATGAGALTVPVVTQIANHLANPAFGGRFADTDLIMVYAGNNDVFVQFGTFAAKAGQIQTQALAGQITNDQAQALLFQAQTEAQEGMKTAAIELATLVKTQILAKGGKYVAVMTLSDIADTPFGNSAQVAPARGVLTDLSRIFNLWLREALTGQPVKIIDTFARFKALSTNPSAYGITNTTIPACDGVKIAAATTTNPQVPGPDHRWIVAVLRPESAARHAAGERDDRFFADSVHPTTGGHKAISDGVLEELRSFGWI</sequence>
<dbReference type="AlphaFoldDB" id="A0A5C6U535"/>
<dbReference type="SUPFAM" id="SSF52266">
    <property type="entry name" value="SGNH hydrolase"/>
    <property type="match status" value="1"/>
</dbReference>
<name>A0A5C6U535_9BURK</name>